<evidence type="ECO:0000313" key="2">
    <source>
        <dbReference type="Proteomes" id="UP001279734"/>
    </source>
</evidence>
<comment type="caution">
    <text evidence="1">The sequence shown here is derived from an EMBL/GenBank/DDBJ whole genome shotgun (WGS) entry which is preliminary data.</text>
</comment>
<dbReference type="Proteomes" id="UP001279734">
    <property type="component" value="Unassembled WGS sequence"/>
</dbReference>
<protein>
    <submittedName>
        <fullName evidence="1">Uncharacterized protein</fullName>
    </submittedName>
</protein>
<keyword evidence="2" id="KW-1185">Reference proteome</keyword>
<accession>A0AAD3SR76</accession>
<dbReference type="EMBL" id="BSYO01000016">
    <property type="protein sequence ID" value="GMH16518.1"/>
    <property type="molecule type" value="Genomic_DNA"/>
</dbReference>
<sequence>MGTTVGLRWEGAIDGSFELHWMREIWALPWGFDYCIIRVEKRGPGTIDGVSYYFGSPVSLEFEQGSRGTAFGALGLRLVRTLELHH</sequence>
<name>A0AAD3SR76_NEPGR</name>
<gene>
    <name evidence="1" type="ORF">Nepgr_018359</name>
</gene>
<proteinExistence type="predicted"/>
<organism evidence="1 2">
    <name type="scientific">Nepenthes gracilis</name>
    <name type="common">Slender pitcher plant</name>
    <dbReference type="NCBI Taxonomy" id="150966"/>
    <lineage>
        <taxon>Eukaryota</taxon>
        <taxon>Viridiplantae</taxon>
        <taxon>Streptophyta</taxon>
        <taxon>Embryophyta</taxon>
        <taxon>Tracheophyta</taxon>
        <taxon>Spermatophyta</taxon>
        <taxon>Magnoliopsida</taxon>
        <taxon>eudicotyledons</taxon>
        <taxon>Gunneridae</taxon>
        <taxon>Pentapetalae</taxon>
        <taxon>Caryophyllales</taxon>
        <taxon>Nepenthaceae</taxon>
        <taxon>Nepenthes</taxon>
    </lineage>
</organism>
<evidence type="ECO:0000313" key="1">
    <source>
        <dbReference type="EMBL" id="GMH16518.1"/>
    </source>
</evidence>
<dbReference type="AlphaFoldDB" id="A0AAD3SR76"/>
<reference evidence="1" key="1">
    <citation type="submission" date="2023-05" db="EMBL/GenBank/DDBJ databases">
        <title>Nepenthes gracilis genome sequencing.</title>
        <authorList>
            <person name="Fukushima K."/>
        </authorList>
    </citation>
    <scope>NUCLEOTIDE SEQUENCE</scope>
    <source>
        <strain evidence="1">SING2019-196</strain>
    </source>
</reference>